<feature type="domain" description="Radical SAM core" evidence="9">
    <location>
        <begin position="48"/>
        <end position="270"/>
    </location>
</feature>
<dbReference type="GO" id="GO:0016740">
    <property type="term" value="F:transferase activity"/>
    <property type="evidence" value="ECO:0007669"/>
    <property type="project" value="TreeGrafter"/>
</dbReference>
<evidence type="ECO:0000256" key="5">
    <source>
        <dbReference type="ARBA" id="ARBA00023014"/>
    </source>
</evidence>
<dbReference type="InterPro" id="IPR007197">
    <property type="entry name" value="rSAM"/>
</dbReference>
<dbReference type="SFLD" id="SFLDG01082">
    <property type="entry name" value="B12-binding_domain_containing"/>
    <property type="match status" value="1"/>
</dbReference>
<dbReference type="PROSITE" id="PS51918">
    <property type="entry name" value="RADICAL_SAM"/>
    <property type="match status" value="1"/>
</dbReference>
<evidence type="ECO:0000256" key="3">
    <source>
        <dbReference type="ARBA" id="ARBA00022723"/>
    </source>
</evidence>
<evidence type="ECO:0000313" key="11">
    <source>
        <dbReference type="Proteomes" id="UP000187417"/>
    </source>
</evidence>
<evidence type="ECO:0000256" key="6">
    <source>
        <dbReference type="ARBA" id="ARBA00034078"/>
    </source>
</evidence>
<organism evidence="10 11">
    <name type="scientific">Alistipes putredinis</name>
    <dbReference type="NCBI Taxonomy" id="28117"/>
    <lineage>
        <taxon>Bacteria</taxon>
        <taxon>Pseudomonadati</taxon>
        <taxon>Bacteroidota</taxon>
        <taxon>Bacteroidia</taxon>
        <taxon>Bacteroidales</taxon>
        <taxon>Rikenellaceae</taxon>
        <taxon>Alistipes</taxon>
    </lineage>
</organism>
<feature type="binding site" evidence="7">
    <location>
        <position position="66"/>
    </location>
    <ligand>
        <name>[4Fe-4S] cluster</name>
        <dbReference type="ChEBI" id="CHEBI:49883"/>
        <note>4Fe-4S-S-AdoMet</note>
    </ligand>
</feature>
<dbReference type="SUPFAM" id="SSF102114">
    <property type="entry name" value="Radical SAM enzymes"/>
    <property type="match status" value="1"/>
</dbReference>
<comment type="cofactor">
    <cofactor evidence="7">
        <name>[4Fe-4S] cluster</name>
        <dbReference type="ChEBI" id="CHEBI:49883"/>
    </cofactor>
    <text evidence="7">Binds 1 [4Fe-4S] cluster. The cluster is coordinated with 3 cysteines and an exchangeable S-adenosyl-L-methionine.</text>
</comment>
<feature type="binding site" evidence="8">
    <location>
        <position position="162"/>
    </location>
    <ligand>
        <name>S-adenosyl-L-methionine</name>
        <dbReference type="ChEBI" id="CHEBI:59789"/>
    </ligand>
</feature>
<dbReference type="SFLD" id="SFLDG01060">
    <property type="entry name" value="BATS_domain_containing"/>
    <property type="match status" value="1"/>
</dbReference>
<evidence type="ECO:0000256" key="8">
    <source>
        <dbReference type="PIRSR" id="PIRSR004762-2"/>
    </source>
</evidence>
<accession>A0A1Q6F9T3</accession>
<feature type="binding site" evidence="7">
    <location>
        <position position="69"/>
    </location>
    <ligand>
        <name>[4Fe-4S] cluster</name>
        <dbReference type="ChEBI" id="CHEBI:49883"/>
        <note>4Fe-4S-S-AdoMet</note>
    </ligand>
</feature>
<sequence length="345" mass="39134">MKELVDQLKRNRTLSPEELRLLLTDASPEEREYLHRAAREVARVHFGNGVFVRGLIEISNYCRNDCRYCGIRRSNRLAERYRLTPETVLACCEEGYRLGFRTFVLQSGEDPALNDELLTGLIREMRRRWPDCAITLSLGERTEASYRALFEAGANRYLLRHETITPDHYRWLHPVRMSLDHRIECLHTLKKIGYQTGTGIMVGSPGQTVDDLVRDLLFIREFEPQMIGIGPFIPHRDTPFGHEPAGSVERTLTLLSILRLMRPAALIPSTTALATLSGDGRMRGILAGANVVMPNLSPPDERSKYNLYDGKAAFGAEAAEGLAALERELNEIGRHISWSRGDYQE</sequence>
<dbReference type="SFLD" id="SFLDS00029">
    <property type="entry name" value="Radical_SAM"/>
    <property type="match status" value="2"/>
</dbReference>
<dbReference type="SMART" id="SM00729">
    <property type="entry name" value="Elp3"/>
    <property type="match status" value="1"/>
</dbReference>
<keyword evidence="2 7" id="KW-0949">S-adenosyl-L-methionine</keyword>
<dbReference type="InterPro" id="IPR024021">
    <property type="entry name" value="FeFe-hyd_HydE_rSAM"/>
</dbReference>
<dbReference type="GO" id="GO:0046872">
    <property type="term" value="F:metal ion binding"/>
    <property type="evidence" value="ECO:0007669"/>
    <property type="project" value="UniProtKB-KW"/>
</dbReference>
<dbReference type="PANTHER" id="PTHR43726">
    <property type="entry name" value="3-METHYLORNITHINE SYNTHASE"/>
    <property type="match status" value="1"/>
</dbReference>
<dbReference type="SFLD" id="SFLDG01280">
    <property type="entry name" value="HydE/PylB-like"/>
    <property type="match status" value="1"/>
</dbReference>
<dbReference type="PIRSF" id="PIRSF004762">
    <property type="entry name" value="CHP00423"/>
    <property type="match status" value="1"/>
</dbReference>
<keyword evidence="1 7" id="KW-0004">4Fe-4S</keyword>
<dbReference type="Pfam" id="PF04055">
    <property type="entry name" value="Radical_SAM"/>
    <property type="match status" value="1"/>
</dbReference>
<proteinExistence type="predicted"/>
<dbReference type="NCBIfam" id="TIGR03956">
    <property type="entry name" value="rSAM_HydE"/>
    <property type="match status" value="1"/>
</dbReference>
<dbReference type="GO" id="GO:0044272">
    <property type="term" value="P:sulfur compound biosynthetic process"/>
    <property type="evidence" value="ECO:0007669"/>
    <property type="project" value="UniProtKB-ARBA"/>
</dbReference>
<dbReference type="GO" id="GO:0051539">
    <property type="term" value="F:4 iron, 4 sulfur cluster binding"/>
    <property type="evidence" value="ECO:0007669"/>
    <property type="project" value="UniProtKB-KW"/>
</dbReference>
<dbReference type="GO" id="GO:0042364">
    <property type="term" value="P:water-soluble vitamin biosynthetic process"/>
    <property type="evidence" value="ECO:0007669"/>
    <property type="project" value="UniProtKB-ARBA"/>
</dbReference>
<keyword evidence="5 7" id="KW-0411">Iron-sulfur</keyword>
<dbReference type="SMART" id="SM00876">
    <property type="entry name" value="BATS"/>
    <property type="match status" value="1"/>
</dbReference>
<name>A0A1Q6F9T3_9BACT</name>
<dbReference type="PANTHER" id="PTHR43726:SF1">
    <property type="entry name" value="BIOTIN SYNTHASE"/>
    <property type="match status" value="1"/>
</dbReference>
<reference evidence="10 11" key="1">
    <citation type="journal article" date="2016" name="Nat. Biotechnol.">
        <title>Measurement of bacterial replication rates in microbial communities.</title>
        <authorList>
            <person name="Brown C.T."/>
            <person name="Olm M.R."/>
            <person name="Thomas B.C."/>
            <person name="Banfield J.F."/>
        </authorList>
    </citation>
    <scope>NUCLEOTIDE SEQUENCE [LARGE SCALE GENOMIC DNA]</scope>
    <source>
        <strain evidence="10">CAG:67_53_122</strain>
    </source>
</reference>
<evidence type="ECO:0000313" key="10">
    <source>
        <dbReference type="EMBL" id="OKY95654.1"/>
    </source>
</evidence>
<dbReference type="AlphaFoldDB" id="A0A1Q6F9T3"/>
<protein>
    <submittedName>
        <fullName evidence="10">[FeFe] hydrogenase H-cluster radical SAM maturase HydE</fullName>
    </submittedName>
</protein>
<feature type="binding site" evidence="8">
    <location>
        <position position="137"/>
    </location>
    <ligand>
        <name>(3R)-3-methyl-D-ornithine</name>
        <dbReference type="ChEBI" id="CHEBI:64642"/>
    </ligand>
</feature>
<dbReference type="InterPro" id="IPR034422">
    <property type="entry name" value="HydE/PylB-like"/>
</dbReference>
<keyword evidence="3" id="KW-0479">Metal-binding</keyword>
<dbReference type="STRING" id="28117.BHV66_03555"/>
<dbReference type="CDD" id="cd01335">
    <property type="entry name" value="Radical_SAM"/>
    <property type="match status" value="1"/>
</dbReference>
<dbReference type="InterPro" id="IPR010722">
    <property type="entry name" value="BATS_dom"/>
</dbReference>
<dbReference type="Gene3D" id="3.20.20.70">
    <property type="entry name" value="Aldolase class I"/>
    <property type="match status" value="1"/>
</dbReference>
<dbReference type="GeneID" id="73804120"/>
<evidence type="ECO:0000259" key="9">
    <source>
        <dbReference type="PROSITE" id="PS51918"/>
    </source>
</evidence>
<dbReference type="EMBL" id="MNQH01000004">
    <property type="protein sequence ID" value="OKY95654.1"/>
    <property type="molecule type" value="Genomic_DNA"/>
</dbReference>
<comment type="cofactor">
    <cofactor evidence="6">
        <name>[2Fe-2S] cluster</name>
        <dbReference type="ChEBI" id="CHEBI:190135"/>
    </cofactor>
</comment>
<feature type="binding site" evidence="8">
    <location>
        <position position="182"/>
    </location>
    <ligand>
        <name>S-adenosyl-L-methionine</name>
        <dbReference type="ChEBI" id="CHEBI:59789"/>
    </ligand>
</feature>
<dbReference type="InterPro" id="IPR013785">
    <property type="entry name" value="Aldolase_TIM"/>
</dbReference>
<gene>
    <name evidence="10" type="ORF">BHV66_03555</name>
</gene>
<keyword evidence="4 7" id="KW-0408">Iron</keyword>
<feature type="binding site" evidence="7">
    <location>
        <position position="62"/>
    </location>
    <ligand>
        <name>[4Fe-4S] cluster</name>
        <dbReference type="ChEBI" id="CHEBI:49883"/>
        <note>4Fe-4S-S-AdoMet</note>
    </ligand>
</feature>
<dbReference type="SFLD" id="SFLDF00348">
    <property type="entry name" value="FeFe_hydrogenase_maturase_(Hyd"/>
    <property type="match status" value="1"/>
</dbReference>
<dbReference type="RefSeq" id="WP_040293961.1">
    <property type="nucleotide sequence ID" value="NZ_BAAFKT010000015.1"/>
</dbReference>
<dbReference type="InterPro" id="IPR058240">
    <property type="entry name" value="rSAM_sf"/>
</dbReference>
<evidence type="ECO:0000256" key="2">
    <source>
        <dbReference type="ARBA" id="ARBA00022691"/>
    </source>
</evidence>
<comment type="caution">
    <text evidence="10">The sequence shown here is derived from an EMBL/GenBank/DDBJ whole genome shotgun (WGS) entry which is preliminary data.</text>
</comment>
<dbReference type="InterPro" id="IPR006638">
    <property type="entry name" value="Elp3/MiaA/NifB-like_rSAM"/>
</dbReference>
<evidence type="ECO:0000256" key="1">
    <source>
        <dbReference type="ARBA" id="ARBA00022485"/>
    </source>
</evidence>
<evidence type="ECO:0000256" key="4">
    <source>
        <dbReference type="ARBA" id="ARBA00023004"/>
    </source>
</evidence>
<dbReference type="Proteomes" id="UP000187417">
    <property type="component" value="Unassembled WGS sequence"/>
</dbReference>
<evidence type="ECO:0000256" key="7">
    <source>
        <dbReference type="PIRSR" id="PIRSR004762-1"/>
    </source>
</evidence>